<evidence type="ECO:0000256" key="1">
    <source>
        <dbReference type="ARBA" id="ARBA00008769"/>
    </source>
</evidence>
<dbReference type="EMBL" id="JADEWL010000080">
    <property type="protein sequence ID" value="MBE9214982.1"/>
    <property type="molecule type" value="Genomic_DNA"/>
</dbReference>
<evidence type="ECO:0000256" key="2">
    <source>
        <dbReference type="RuleBase" id="RU363072"/>
    </source>
</evidence>
<name>A0A8J7F4G6_9CYAN</name>
<feature type="domain" description="SLH" evidence="4">
    <location>
        <begin position="105"/>
        <end position="169"/>
    </location>
</feature>
<protein>
    <submittedName>
        <fullName evidence="5">Iron uptake porin</fullName>
    </submittedName>
</protein>
<evidence type="ECO:0000256" key="3">
    <source>
        <dbReference type="SAM" id="Coils"/>
    </source>
</evidence>
<organism evidence="5 6">
    <name type="scientific">Plectonema cf. radiosum LEGE 06105</name>
    <dbReference type="NCBI Taxonomy" id="945769"/>
    <lineage>
        <taxon>Bacteria</taxon>
        <taxon>Bacillati</taxon>
        <taxon>Cyanobacteriota</taxon>
        <taxon>Cyanophyceae</taxon>
        <taxon>Oscillatoriophycideae</taxon>
        <taxon>Oscillatoriales</taxon>
        <taxon>Microcoleaceae</taxon>
        <taxon>Plectonema</taxon>
    </lineage>
</organism>
<dbReference type="Gene3D" id="2.40.160.180">
    <property type="entry name" value="Carbohydrate-selective porin OprB"/>
    <property type="match status" value="1"/>
</dbReference>
<feature type="coiled-coil region" evidence="3">
    <location>
        <begin position="179"/>
        <end position="213"/>
    </location>
</feature>
<evidence type="ECO:0000313" key="5">
    <source>
        <dbReference type="EMBL" id="MBE9214982.1"/>
    </source>
</evidence>
<dbReference type="InterPro" id="IPR047684">
    <property type="entry name" value="Por_som-like"/>
</dbReference>
<dbReference type="InterPro" id="IPR007049">
    <property type="entry name" value="Carb-sel_porin_OprB"/>
</dbReference>
<dbReference type="InterPro" id="IPR038673">
    <property type="entry name" value="OprB_sf"/>
</dbReference>
<comment type="caution">
    <text evidence="5">The sequence shown here is derived from an EMBL/GenBank/DDBJ whole genome shotgun (WGS) entry which is preliminary data.</text>
</comment>
<proteinExistence type="inferred from homology"/>
<sequence>MRDISLLMASVLTTGQPTVPELPEELPEQQLNTQQELRQNQELIVAPSAEIAPPEFVESDNTLEPTYDEKLPESTSNIQFKDSFTQIVPGTQPLESENPMSQVTSVSELDDVSPNHWAFDALQSLASRHNCAIAYSNGTFAGERVINRDQFAVGIDTCVQKINELIASKGANAIDEQDLIILQRLQNEFRAELNQLQERIISLEERTTELKANQFSPTTRLFGQAITSLQGTNTNEVDLFPRDGIPERTAQTNLTFANSMQLTLATSFTGRDLLLTGLYAGNLGSSASSLFTNMGRLGFESDTDNDVFVNDLSYRFPISDNLGVVVGAAGVNPINTFRGINPLEGSGEGAISAFAQRNPILAIGSGTGGIGFDWQINQDISLQAVYSAQFPSFAADKNVGGLFGGRHTTGIQLTVAPTKDIDIGLNYLYSHSEDGLLATGIGDAQLTSPFAPTTGFDTQAVGATIAWRINPNLQLGGWGGWTFSNPEDIQGRVETNNWAVFAAFPNLGKQGNLGGIIVGQPPKITSSSLPDGFNFPNFSDNGISGGRDATSLHVEMFYRAQLNQNLALTPGFFVVFNPDHNQSNDPLIVAALRATFRF</sequence>
<dbReference type="NCBIfam" id="NF033921">
    <property type="entry name" value="por_somb"/>
    <property type="match status" value="1"/>
</dbReference>
<evidence type="ECO:0000259" key="4">
    <source>
        <dbReference type="PROSITE" id="PS51272"/>
    </source>
</evidence>
<dbReference type="InterPro" id="IPR001119">
    <property type="entry name" value="SLH_dom"/>
</dbReference>
<accession>A0A8J7F4G6</accession>
<dbReference type="Pfam" id="PF04966">
    <property type="entry name" value="OprB"/>
    <property type="match status" value="1"/>
</dbReference>
<keyword evidence="3" id="KW-0175">Coiled coil</keyword>
<dbReference type="Proteomes" id="UP000620559">
    <property type="component" value="Unassembled WGS sequence"/>
</dbReference>
<dbReference type="PANTHER" id="PTHR43308:SF1">
    <property type="entry name" value="OUTER MEMBRANE PROTEIN ALPHA"/>
    <property type="match status" value="1"/>
</dbReference>
<dbReference type="InterPro" id="IPR051465">
    <property type="entry name" value="Cell_Envelope_Struct_Comp"/>
</dbReference>
<reference evidence="5" key="1">
    <citation type="submission" date="2020-10" db="EMBL/GenBank/DDBJ databases">
        <authorList>
            <person name="Castelo-Branco R."/>
            <person name="Eusebio N."/>
            <person name="Adriana R."/>
            <person name="Vieira A."/>
            <person name="Brugerolle De Fraissinette N."/>
            <person name="Rezende De Castro R."/>
            <person name="Schneider M.P."/>
            <person name="Vasconcelos V."/>
            <person name="Leao P.N."/>
        </authorList>
    </citation>
    <scope>NUCLEOTIDE SEQUENCE</scope>
    <source>
        <strain evidence="5">LEGE 06105</strain>
    </source>
</reference>
<dbReference type="PANTHER" id="PTHR43308">
    <property type="entry name" value="OUTER MEMBRANE PROTEIN ALPHA-RELATED"/>
    <property type="match status" value="1"/>
</dbReference>
<evidence type="ECO:0000313" key="6">
    <source>
        <dbReference type="Proteomes" id="UP000620559"/>
    </source>
</evidence>
<keyword evidence="6" id="KW-1185">Reference proteome</keyword>
<dbReference type="GO" id="GO:0008643">
    <property type="term" value="P:carbohydrate transport"/>
    <property type="evidence" value="ECO:0007669"/>
    <property type="project" value="InterPro"/>
</dbReference>
<comment type="similarity">
    <text evidence="1 2">Belongs to the OprB family.</text>
</comment>
<dbReference type="GO" id="GO:0016020">
    <property type="term" value="C:membrane"/>
    <property type="evidence" value="ECO:0007669"/>
    <property type="project" value="InterPro"/>
</dbReference>
<dbReference type="GO" id="GO:0015288">
    <property type="term" value="F:porin activity"/>
    <property type="evidence" value="ECO:0007669"/>
    <property type="project" value="InterPro"/>
</dbReference>
<dbReference type="AlphaFoldDB" id="A0A8J7F4G6"/>
<dbReference type="PROSITE" id="PS51272">
    <property type="entry name" value="SLH"/>
    <property type="match status" value="1"/>
</dbReference>
<gene>
    <name evidence="5" type="ORF">IQ247_20300</name>
</gene>